<evidence type="ECO:0000313" key="9">
    <source>
        <dbReference type="EMBL" id="QJR34578.1"/>
    </source>
</evidence>
<evidence type="ECO:0000256" key="6">
    <source>
        <dbReference type="ARBA" id="ARBA00071157"/>
    </source>
</evidence>
<dbReference type="InterPro" id="IPR015421">
    <property type="entry name" value="PyrdxlP-dep_Trfase_major"/>
</dbReference>
<name>A0A6M4IL25_9BACT</name>
<evidence type="ECO:0000256" key="1">
    <source>
        <dbReference type="ARBA" id="ARBA00001933"/>
    </source>
</evidence>
<dbReference type="GO" id="GO:0003961">
    <property type="term" value="F:O-acetylhomoserine aminocarboxypropyltransferase activity"/>
    <property type="evidence" value="ECO:0007669"/>
    <property type="project" value="TreeGrafter"/>
</dbReference>
<dbReference type="Proteomes" id="UP000500938">
    <property type="component" value="Chromosome"/>
</dbReference>
<dbReference type="GO" id="GO:0005737">
    <property type="term" value="C:cytoplasm"/>
    <property type="evidence" value="ECO:0007669"/>
    <property type="project" value="TreeGrafter"/>
</dbReference>
<dbReference type="GO" id="GO:0004124">
    <property type="term" value="F:cysteine synthase activity"/>
    <property type="evidence" value="ECO:0007669"/>
    <property type="project" value="TreeGrafter"/>
</dbReference>
<accession>A0A6M4IL25</accession>
<keyword evidence="10" id="KW-1185">Reference proteome</keyword>
<gene>
    <name evidence="9" type="ORF">HKW67_03115</name>
</gene>
<dbReference type="EMBL" id="CP053085">
    <property type="protein sequence ID" value="QJR34578.1"/>
    <property type="molecule type" value="Genomic_DNA"/>
</dbReference>
<dbReference type="InterPro" id="IPR054542">
    <property type="entry name" value="Cys_met_metab_PP"/>
</dbReference>
<dbReference type="CDD" id="cd00614">
    <property type="entry name" value="CGS_like"/>
    <property type="match status" value="1"/>
</dbReference>
<dbReference type="FunFam" id="3.40.640.10:FF:000035">
    <property type="entry name" value="O-succinylhomoserine sulfhydrylase"/>
    <property type="match status" value="1"/>
</dbReference>
<evidence type="ECO:0000256" key="7">
    <source>
        <dbReference type="PIRSR" id="PIRSR001434-2"/>
    </source>
</evidence>
<keyword evidence="3 9" id="KW-0808">Transferase</keyword>
<keyword evidence="4 7" id="KW-0663">Pyridoxal phosphate</keyword>
<dbReference type="PANTHER" id="PTHR43797">
    <property type="entry name" value="HOMOCYSTEINE/CYSTEINE SYNTHASE"/>
    <property type="match status" value="1"/>
</dbReference>
<dbReference type="GO" id="GO:0071269">
    <property type="term" value="P:L-homocysteine biosynthetic process"/>
    <property type="evidence" value="ECO:0007669"/>
    <property type="project" value="TreeGrafter"/>
</dbReference>
<evidence type="ECO:0000256" key="2">
    <source>
        <dbReference type="ARBA" id="ARBA00011881"/>
    </source>
</evidence>
<comment type="subunit">
    <text evidence="2">Homotetramer.</text>
</comment>
<dbReference type="GO" id="GO:0019346">
    <property type="term" value="P:transsulfuration"/>
    <property type="evidence" value="ECO:0007669"/>
    <property type="project" value="InterPro"/>
</dbReference>
<evidence type="ECO:0000256" key="5">
    <source>
        <dbReference type="ARBA" id="ARBA00060995"/>
    </source>
</evidence>
<organism evidence="9 10">
    <name type="scientific">Gemmatimonas groenlandica</name>
    <dbReference type="NCBI Taxonomy" id="2732249"/>
    <lineage>
        <taxon>Bacteria</taxon>
        <taxon>Pseudomonadati</taxon>
        <taxon>Gemmatimonadota</taxon>
        <taxon>Gemmatimonadia</taxon>
        <taxon>Gemmatimonadales</taxon>
        <taxon>Gemmatimonadaceae</taxon>
        <taxon>Gemmatimonas</taxon>
    </lineage>
</organism>
<sequence length="459" mass="48734">MSDSTTSAPRQQAVDTLALHVGQEKPDGATGARAVPIYQTSSFVFDSPEHAADLFGLRAFGNIYTRINNPTTDVFEQRIAALEGGVAAVAVASGQAAQTLALLNLAEAGDNIVASQSLYGGTVSLLTHTLPRLGIRTRFVDIHDHKAVAAAIDENTKAVYVETVGNPALDVPDLTALAKLVHEYNVPLVVDNTFAPIITRPIDHGADIVLHSATKWIGGHGTSIGGVIVDSGRFDWGATARFRKFFNDPEPAYHGLRFSEAFGNVNGANIAFAVRLRVLLLRDIGAALSPFNAFLFLQGLETLPLRIRQHSANALKVAEFLQSHPSVSWVRYPGLASHPTHTQAVAHLKGGFGGVLTFGVRGGEAAARRFIVEAKLFSLLANVGDAKSLVIHPWTTTHEQLGETERRAAGVTPDLVRLSIGLEDADDLIADLDRALAAAVAADAGRTTTAGPQRSEHAA</sequence>
<dbReference type="Gene3D" id="3.40.640.10">
    <property type="entry name" value="Type I PLP-dependent aspartate aminotransferase-like (Major domain)"/>
    <property type="match status" value="1"/>
</dbReference>
<evidence type="ECO:0000256" key="8">
    <source>
        <dbReference type="RuleBase" id="RU362118"/>
    </source>
</evidence>
<protein>
    <recommendedName>
        <fullName evidence="6">O-succinylhomoserine sulfhydrylase</fullName>
    </recommendedName>
</protein>
<dbReference type="NCBIfam" id="TIGR01326">
    <property type="entry name" value="OAH_OAS_sulfhy"/>
    <property type="match status" value="1"/>
</dbReference>
<dbReference type="InterPro" id="IPR015422">
    <property type="entry name" value="PyrdxlP-dep_Trfase_small"/>
</dbReference>
<dbReference type="KEGG" id="ggr:HKW67_03115"/>
<evidence type="ECO:0000313" key="10">
    <source>
        <dbReference type="Proteomes" id="UP000500938"/>
    </source>
</evidence>
<dbReference type="Pfam" id="PF01053">
    <property type="entry name" value="Cys_Met_Meta_PP"/>
    <property type="match status" value="1"/>
</dbReference>
<dbReference type="SUPFAM" id="SSF53383">
    <property type="entry name" value="PLP-dependent transferases"/>
    <property type="match status" value="1"/>
</dbReference>
<dbReference type="GO" id="GO:0006535">
    <property type="term" value="P:cysteine biosynthetic process from serine"/>
    <property type="evidence" value="ECO:0007669"/>
    <property type="project" value="TreeGrafter"/>
</dbReference>
<comment type="similarity">
    <text evidence="5">Belongs to the trans-sulfuration enzymes family. MetZ subfamily.</text>
</comment>
<dbReference type="GO" id="GO:0030170">
    <property type="term" value="F:pyridoxal phosphate binding"/>
    <property type="evidence" value="ECO:0007669"/>
    <property type="project" value="InterPro"/>
</dbReference>
<dbReference type="InterPro" id="IPR006235">
    <property type="entry name" value="OAc-hSer/O-AcSer_sulfhydrylase"/>
</dbReference>
<dbReference type="FunFam" id="3.90.1150.10:FF:000033">
    <property type="entry name" value="Cystathionine gamma-synthase"/>
    <property type="match status" value="1"/>
</dbReference>
<dbReference type="PIRSF" id="PIRSF001434">
    <property type="entry name" value="CGS"/>
    <property type="match status" value="1"/>
</dbReference>
<dbReference type="PROSITE" id="PS00868">
    <property type="entry name" value="CYS_MET_METAB_PP"/>
    <property type="match status" value="1"/>
</dbReference>
<dbReference type="PANTHER" id="PTHR43797:SF2">
    <property type="entry name" value="HOMOCYSTEINE_CYSTEINE SYNTHASE"/>
    <property type="match status" value="1"/>
</dbReference>
<dbReference type="InterPro" id="IPR000277">
    <property type="entry name" value="Cys/Met-Metab_PyrdxlP-dep_enz"/>
</dbReference>
<dbReference type="AlphaFoldDB" id="A0A6M4IL25"/>
<proteinExistence type="inferred from homology"/>
<comment type="cofactor">
    <cofactor evidence="1 8">
        <name>pyridoxal 5'-phosphate</name>
        <dbReference type="ChEBI" id="CHEBI:597326"/>
    </cofactor>
</comment>
<reference evidence="9 10" key="1">
    <citation type="submission" date="2020-05" db="EMBL/GenBank/DDBJ databases">
        <title>Complete genome sequence of Gemmatimonas greenlandica TET16.</title>
        <authorList>
            <person name="Zeng Y."/>
        </authorList>
    </citation>
    <scope>NUCLEOTIDE SEQUENCE [LARGE SCALE GENOMIC DNA]</scope>
    <source>
        <strain evidence="9 10">TET16</strain>
    </source>
</reference>
<evidence type="ECO:0000256" key="4">
    <source>
        <dbReference type="ARBA" id="ARBA00022898"/>
    </source>
</evidence>
<dbReference type="InterPro" id="IPR015424">
    <property type="entry name" value="PyrdxlP-dep_Trfase"/>
</dbReference>
<dbReference type="Gene3D" id="3.90.1150.10">
    <property type="entry name" value="Aspartate Aminotransferase, domain 1"/>
    <property type="match status" value="1"/>
</dbReference>
<feature type="modified residue" description="N6-(pyridoxal phosphate)lysine" evidence="7">
    <location>
        <position position="215"/>
    </location>
</feature>
<dbReference type="RefSeq" id="WP_171224005.1">
    <property type="nucleotide sequence ID" value="NZ_CP053085.1"/>
</dbReference>
<evidence type="ECO:0000256" key="3">
    <source>
        <dbReference type="ARBA" id="ARBA00022679"/>
    </source>
</evidence>